<reference evidence="1 2" key="1">
    <citation type="submission" date="2021-12" db="EMBL/GenBank/DDBJ databases">
        <title>Genome sequencing of bacteria with rrn-lacking chromosome and rrn-plasmid.</title>
        <authorList>
            <person name="Anda M."/>
            <person name="Iwasaki W."/>
        </authorList>
    </citation>
    <scope>NUCLEOTIDE SEQUENCE [LARGE SCALE GENOMIC DNA]</scope>
    <source>
        <strain evidence="1 2">NBRC 15940</strain>
    </source>
</reference>
<gene>
    <name evidence="1" type="ORF">PEDI_30630</name>
</gene>
<proteinExistence type="predicted"/>
<dbReference type="Proteomes" id="UP001310022">
    <property type="component" value="Unassembled WGS sequence"/>
</dbReference>
<dbReference type="RefSeq" id="WP_338237788.1">
    <property type="nucleotide sequence ID" value="NZ_BQKE01000002.1"/>
</dbReference>
<comment type="caution">
    <text evidence="1">The sequence shown here is derived from an EMBL/GenBank/DDBJ whole genome shotgun (WGS) entry which is preliminary data.</text>
</comment>
<dbReference type="EMBL" id="BQKE01000002">
    <property type="protein sequence ID" value="GJM62511.1"/>
    <property type="molecule type" value="Genomic_DNA"/>
</dbReference>
<organism evidence="1 2">
    <name type="scientific">Persicobacter diffluens</name>
    <dbReference type="NCBI Taxonomy" id="981"/>
    <lineage>
        <taxon>Bacteria</taxon>
        <taxon>Pseudomonadati</taxon>
        <taxon>Bacteroidota</taxon>
        <taxon>Cytophagia</taxon>
        <taxon>Cytophagales</taxon>
        <taxon>Persicobacteraceae</taxon>
        <taxon>Persicobacter</taxon>
    </lineage>
</organism>
<keyword evidence="2" id="KW-1185">Reference proteome</keyword>
<dbReference type="AlphaFoldDB" id="A0AAN4VYQ2"/>
<evidence type="ECO:0000313" key="2">
    <source>
        <dbReference type="Proteomes" id="UP001310022"/>
    </source>
</evidence>
<accession>A0AAN4VYQ2</accession>
<name>A0AAN4VYQ2_9BACT</name>
<evidence type="ECO:0000313" key="1">
    <source>
        <dbReference type="EMBL" id="GJM62511.1"/>
    </source>
</evidence>
<protein>
    <submittedName>
        <fullName evidence="1">Uncharacterized protein</fullName>
    </submittedName>
</protein>
<sequence length="70" mass="8366">MTIKKIQKFSRQFLRRCSEQELIQNFSKQLDENNRPKTNHQDLNRIKTEILMRSGTPQPCQHPVDLSWAL</sequence>